<keyword evidence="11" id="KW-1185">Reference proteome</keyword>
<proteinExistence type="predicted"/>
<dbReference type="Gene3D" id="2.40.440.10">
    <property type="entry name" value="L,D-transpeptidase catalytic domain-like"/>
    <property type="match status" value="1"/>
</dbReference>
<evidence type="ECO:0000256" key="3">
    <source>
        <dbReference type="ARBA" id="ARBA00022960"/>
    </source>
</evidence>
<dbReference type="InterPro" id="IPR041280">
    <property type="entry name" value="Big_10"/>
</dbReference>
<evidence type="ECO:0000256" key="6">
    <source>
        <dbReference type="ARBA" id="ARBA00023316"/>
    </source>
</evidence>
<name>A0ABN2NIK1_9PSEU</name>
<feature type="chain" id="PRO_5046887230" evidence="8">
    <location>
        <begin position="25"/>
        <end position="387"/>
    </location>
</feature>
<dbReference type="SUPFAM" id="SSF141523">
    <property type="entry name" value="L,D-transpeptidase catalytic domain-like"/>
    <property type="match status" value="1"/>
</dbReference>
<dbReference type="CDD" id="cd13432">
    <property type="entry name" value="LDT_IgD_like_2"/>
    <property type="match status" value="1"/>
</dbReference>
<evidence type="ECO:0000313" key="11">
    <source>
        <dbReference type="Proteomes" id="UP001500449"/>
    </source>
</evidence>
<dbReference type="Pfam" id="PF03734">
    <property type="entry name" value="YkuD"/>
    <property type="match status" value="1"/>
</dbReference>
<dbReference type="PANTHER" id="PTHR30582">
    <property type="entry name" value="L,D-TRANSPEPTIDASE"/>
    <property type="match status" value="1"/>
</dbReference>
<keyword evidence="4 7" id="KW-0573">Peptidoglycan synthesis</keyword>
<evidence type="ECO:0000256" key="1">
    <source>
        <dbReference type="ARBA" id="ARBA00004752"/>
    </source>
</evidence>
<organism evidence="10 11">
    <name type="scientific">Pseudonocardia ailaonensis</name>
    <dbReference type="NCBI Taxonomy" id="367279"/>
    <lineage>
        <taxon>Bacteria</taxon>
        <taxon>Bacillati</taxon>
        <taxon>Actinomycetota</taxon>
        <taxon>Actinomycetes</taxon>
        <taxon>Pseudonocardiales</taxon>
        <taxon>Pseudonocardiaceae</taxon>
        <taxon>Pseudonocardia</taxon>
    </lineage>
</organism>
<dbReference type="Pfam" id="PF17964">
    <property type="entry name" value="Big_10"/>
    <property type="match status" value="1"/>
</dbReference>
<gene>
    <name evidence="10" type="primary">ldtMt5_2</name>
    <name evidence="10" type="ORF">GCM10009836_57590</name>
</gene>
<evidence type="ECO:0000256" key="7">
    <source>
        <dbReference type="PROSITE-ProRule" id="PRU01373"/>
    </source>
</evidence>
<keyword evidence="3 7" id="KW-0133">Cell shape</keyword>
<evidence type="ECO:0000313" key="10">
    <source>
        <dbReference type="EMBL" id="GAA1869496.1"/>
    </source>
</evidence>
<feature type="active site" description="Nucleophile" evidence="7">
    <location>
        <position position="334"/>
    </location>
</feature>
<dbReference type="PROSITE" id="PS52029">
    <property type="entry name" value="LD_TPASE"/>
    <property type="match status" value="1"/>
</dbReference>
<keyword evidence="6 7" id="KW-0961">Cell wall biogenesis/degradation</keyword>
<evidence type="ECO:0000256" key="2">
    <source>
        <dbReference type="ARBA" id="ARBA00022679"/>
    </source>
</evidence>
<sequence>MRRFLLVVAVIVVGVLGVVTAATAAGRGGSATPSLLASAAKVSYEPAAQATGVSPTSPVSVKVTDGTLQQVTLLGAAGKPVAGALDAGRTTWTSTGPLAYDAQYTWSGTAVGPDGVAVPLQGGFHTVKPTRQVRGVINIGDGRTVGIAAPIEIQFNAHVEDRAAVERALSITTSKQVEGSWGWLPDENGGSRVHYRPKAYWPANTKVSVEADLFGVAYGGGQFGAANVSSAFTIGRAQIVKADATSFRMVVVRDGKQVADYPASYGLAADPDRNTRSGIHVVTEKFTDKRMTSQQYGYDVMEKWAVRMSNNGEFIHANPASAGAQGSSNVTHGCVNLSIENAKAYYDTALYGDPVEVTGTPVQLSAKDGDVWDWTLSWDQWQKLSAL</sequence>
<evidence type="ECO:0000256" key="8">
    <source>
        <dbReference type="SAM" id="SignalP"/>
    </source>
</evidence>
<evidence type="ECO:0000256" key="4">
    <source>
        <dbReference type="ARBA" id="ARBA00022984"/>
    </source>
</evidence>
<reference evidence="10 11" key="1">
    <citation type="journal article" date="2019" name="Int. J. Syst. Evol. Microbiol.">
        <title>The Global Catalogue of Microorganisms (GCM) 10K type strain sequencing project: providing services to taxonomists for standard genome sequencing and annotation.</title>
        <authorList>
            <consortium name="The Broad Institute Genomics Platform"/>
            <consortium name="The Broad Institute Genome Sequencing Center for Infectious Disease"/>
            <person name="Wu L."/>
            <person name="Ma J."/>
        </authorList>
    </citation>
    <scope>NUCLEOTIDE SEQUENCE [LARGE SCALE GENOMIC DNA]</scope>
    <source>
        <strain evidence="10 11">JCM 16009</strain>
    </source>
</reference>
<comment type="caution">
    <text evidence="10">The sequence shown here is derived from an EMBL/GenBank/DDBJ whole genome shotgun (WGS) entry which is preliminary data.</text>
</comment>
<dbReference type="Gene3D" id="2.60.40.3710">
    <property type="match status" value="1"/>
</dbReference>
<dbReference type="InterPro" id="IPR005490">
    <property type="entry name" value="LD_TPept_cat_dom"/>
</dbReference>
<dbReference type="Proteomes" id="UP001500449">
    <property type="component" value="Unassembled WGS sequence"/>
</dbReference>
<dbReference type="InterPro" id="IPR038063">
    <property type="entry name" value="Transpep_catalytic_dom"/>
</dbReference>
<dbReference type="PANTHER" id="PTHR30582:SF2">
    <property type="entry name" value="L,D-TRANSPEPTIDASE YCIB-RELATED"/>
    <property type="match status" value="1"/>
</dbReference>
<dbReference type="RefSeq" id="WP_344423975.1">
    <property type="nucleotide sequence ID" value="NZ_BAAAQK010000024.1"/>
</dbReference>
<dbReference type="InterPro" id="IPR050979">
    <property type="entry name" value="LD-transpeptidase"/>
</dbReference>
<dbReference type="CDD" id="cd16913">
    <property type="entry name" value="YkuD_like"/>
    <property type="match status" value="1"/>
</dbReference>
<accession>A0ABN2NIK1</accession>
<keyword evidence="5" id="KW-0012">Acyltransferase</keyword>
<dbReference type="EMBL" id="BAAAQK010000024">
    <property type="protein sequence ID" value="GAA1869496.1"/>
    <property type="molecule type" value="Genomic_DNA"/>
</dbReference>
<keyword evidence="2" id="KW-0808">Transferase</keyword>
<comment type="pathway">
    <text evidence="1 7">Cell wall biogenesis; peptidoglycan biosynthesis.</text>
</comment>
<protein>
    <submittedName>
        <fullName evidence="10">L,D-transpeptidase LdtMt5</fullName>
    </submittedName>
</protein>
<feature type="signal peptide" evidence="8">
    <location>
        <begin position="1"/>
        <end position="24"/>
    </location>
</feature>
<dbReference type="Gene3D" id="2.60.40.3780">
    <property type="match status" value="1"/>
</dbReference>
<evidence type="ECO:0000259" key="9">
    <source>
        <dbReference type="PROSITE" id="PS52029"/>
    </source>
</evidence>
<evidence type="ECO:0000256" key="5">
    <source>
        <dbReference type="ARBA" id="ARBA00023315"/>
    </source>
</evidence>
<feature type="domain" description="L,D-TPase catalytic" evidence="9">
    <location>
        <begin position="238"/>
        <end position="358"/>
    </location>
</feature>
<keyword evidence="8" id="KW-0732">Signal</keyword>
<feature type="active site" description="Proton donor/acceptor" evidence="7">
    <location>
        <position position="316"/>
    </location>
</feature>